<proteinExistence type="predicted"/>
<evidence type="ECO:0000313" key="2">
    <source>
        <dbReference type="EMBL" id="MCI51185.1"/>
    </source>
</evidence>
<evidence type="ECO:0000313" key="3">
    <source>
        <dbReference type="Proteomes" id="UP000265520"/>
    </source>
</evidence>
<feature type="non-terminal residue" evidence="2">
    <location>
        <position position="1"/>
    </location>
</feature>
<dbReference type="Proteomes" id="UP000265520">
    <property type="component" value="Unassembled WGS sequence"/>
</dbReference>
<organism evidence="2 3">
    <name type="scientific">Trifolium medium</name>
    <dbReference type="NCBI Taxonomy" id="97028"/>
    <lineage>
        <taxon>Eukaryota</taxon>
        <taxon>Viridiplantae</taxon>
        <taxon>Streptophyta</taxon>
        <taxon>Embryophyta</taxon>
        <taxon>Tracheophyta</taxon>
        <taxon>Spermatophyta</taxon>
        <taxon>Magnoliopsida</taxon>
        <taxon>eudicotyledons</taxon>
        <taxon>Gunneridae</taxon>
        <taxon>Pentapetalae</taxon>
        <taxon>rosids</taxon>
        <taxon>fabids</taxon>
        <taxon>Fabales</taxon>
        <taxon>Fabaceae</taxon>
        <taxon>Papilionoideae</taxon>
        <taxon>50 kb inversion clade</taxon>
        <taxon>NPAAA clade</taxon>
        <taxon>Hologalegina</taxon>
        <taxon>IRL clade</taxon>
        <taxon>Trifolieae</taxon>
        <taxon>Trifolium</taxon>
    </lineage>
</organism>
<name>A0A392ST07_9FABA</name>
<keyword evidence="3" id="KW-1185">Reference proteome</keyword>
<evidence type="ECO:0000256" key="1">
    <source>
        <dbReference type="SAM" id="MobiDB-lite"/>
    </source>
</evidence>
<protein>
    <submittedName>
        <fullName evidence="2">Uncharacterized protein</fullName>
    </submittedName>
</protein>
<accession>A0A392ST07</accession>
<dbReference type="AlphaFoldDB" id="A0A392ST07"/>
<feature type="region of interest" description="Disordered" evidence="1">
    <location>
        <begin position="1"/>
        <end position="41"/>
    </location>
</feature>
<reference evidence="2 3" key="1">
    <citation type="journal article" date="2018" name="Front. Plant Sci.">
        <title>Red Clover (Trifolium pratense) and Zigzag Clover (T. medium) - A Picture of Genomic Similarities and Differences.</title>
        <authorList>
            <person name="Dluhosova J."/>
            <person name="Istvanek J."/>
            <person name="Nedelnik J."/>
            <person name="Repkova J."/>
        </authorList>
    </citation>
    <scope>NUCLEOTIDE SEQUENCE [LARGE SCALE GENOMIC DNA]</scope>
    <source>
        <strain evidence="3">cv. 10/8</strain>
        <tissue evidence="2">Leaf</tissue>
    </source>
</reference>
<comment type="caution">
    <text evidence="2">The sequence shown here is derived from an EMBL/GenBank/DDBJ whole genome shotgun (WGS) entry which is preliminary data.</text>
</comment>
<sequence length="41" mass="4486">TWAPAPTSGREQAELSPALHVWEPAPTPGREQAESPKNMIF</sequence>
<dbReference type="EMBL" id="LXQA010428064">
    <property type="protein sequence ID" value="MCI51185.1"/>
    <property type="molecule type" value="Genomic_DNA"/>
</dbReference>